<dbReference type="AlphaFoldDB" id="A0A2Z6LRK2"/>
<dbReference type="Proteomes" id="UP000242715">
    <property type="component" value="Unassembled WGS sequence"/>
</dbReference>
<sequence>MKDSEKLIWEQMKSTPKSCGGTPISNGGVLVTTTTQSKTSHKLLVLLILFVSVTYVLYSLKLVSTSRACKDSPFSTDNTLSSLPLTNATTTTTAAAIRLVTTTTTTNDEDKPESPTELRHVVFGIAASAKLWEQRKNYIKLWYRSKDMRGVVWLDSKVKTEKNESLPPVRISGDTSKFAYKNKQGHRSAIRISRIVSETLRLGMKDVRWFVMGDDDTVFITENLVRILRKYDHNQFYYIGSLSESHLQNIFFSYGMAYGGGGFAISYPLAKALHKMQDRCIQRYPGLYGSDDRMHACMAELGVPLTKETGFHQYDVYGNLLGLLASHPVTPLVSLHHLDVVEPIFPNVTRVEALQRLTIPMKLDSAGLMQQSICYDKSNRWTVSISWGFVVQIFRGVFSPREMEMPSRTFLNWYRRADYTAYAFNTRPVSRNPCQKPFVFYFSKAKSNDTTQQTLTEYERHRIPHPECRWKMANPSSIDKVEVYKKPDPHLWDRAPRRNCCRVMKSKKKGTMVIDVGMCRGNEVSEA</sequence>
<dbReference type="PANTHER" id="PTHR10811">
    <property type="entry name" value="FRINGE-RELATED"/>
    <property type="match status" value="1"/>
</dbReference>
<organism evidence="2 3">
    <name type="scientific">Trifolium subterraneum</name>
    <name type="common">Subterranean clover</name>
    <dbReference type="NCBI Taxonomy" id="3900"/>
    <lineage>
        <taxon>Eukaryota</taxon>
        <taxon>Viridiplantae</taxon>
        <taxon>Streptophyta</taxon>
        <taxon>Embryophyta</taxon>
        <taxon>Tracheophyta</taxon>
        <taxon>Spermatophyta</taxon>
        <taxon>Magnoliopsida</taxon>
        <taxon>eudicotyledons</taxon>
        <taxon>Gunneridae</taxon>
        <taxon>Pentapetalae</taxon>
        <taxon>rosids</taxon>
        <taxon>fabids</taxon>
        <taxon>Fabales</taxon>
        <taxon>Fabaceae</taxon>
        <taxon>Papilionoideae</taxon>
        <taxon>50 kb inversion clade</taxon>
        <taxon>NPAAA clade</taxon>
        <taxon>Hologalegina</taxon>
        <taxon>IRL clade</taxon>
        <taxon>Trifolieae</taxon>
        <taxon>Trifolium</taxon>
    </lineage>
</organism>
<keyword evidence="3" id="KW-1185">Reference proteome</keyword>
<accession>A0A2Z6LRK2</accession>
<evidence type="ECO:0000256" key="1">
    <source>
        <dbReference type="SAM" id="Phobius"/>
    </source>
</evidence>
<proteinExistence type="predicted"/>
<dbReference type="Pfam" id="PF04646">
    <property type="entry name" value="DUF604"/>
    <property type="match status" value="1"/>
</dbReference>
<dbReference type="Gene3D" id="3.90.550.50">
    <property type="match status" value="1"/>
</dbReference>
<protein>
    <submittedName>
        <fullName evidence="2">Uncharacterized protein</fullName>
    </submittedName>
</protein>
<keyword evidence="1" id="KW-0472">Membrane</keyword>
<dbReference type="FunFam" id="3.90.550.50:FF:000006">
    <property type="entry name" value="Fringe-related protein-like"/>
    <property type="match status" value="1"/>
</dbReference>
<feature type="transmembrane region" description="Helical" evidence="1">
    <location>
        <begin position="43"/>
        <end position="60"/>
    </location>
</feature>
<dbReference type="OrthoDB" id="421979at2759"/>
<keyword evidence="1" id="KW-0812">Transmembrane</keyword>
<reference evidence="3" key="1">
    <citation type="journal article" date="2017" name="Front. Plant Sci.">
        <title>Climate Clever Clovers: New Paradigm to Reduce the Environmental Footprint of Ruminants by Breeding Low Methanogenic Forages Utilizing Haplotype Variation.</title>
        <authorList>
            <person name="Kaur P."/>
            <person name="Appels R."/>
            <person name="Bayer P.E."/>
            <person name="Keeble-Gagnere G."/>
            <person name="Wang J."/>
            <person name="Hirakawa H."/>
            <person name="Shirasawa K."/>
            <person name="Vercoe P."/>
            <person name="Stefanova K."/>
            <person name="Durmic Z."/>
            <person name="Nichols P."/>
            <person name="Revell C."/>
            <person name="Isobe S.N."/>
            <person name="Edwards D."/>
            <person name="Erskine W."/>
        </authorList>
    </citation>
    <scope>NUCLEOTIDE SEQUENCE [LARGE SCALE GENOMIC DNA]</scope>
    <source>
        <strain evidence="3">cv. Daliak</strain>
    </source>
</reference>
<dbReference type="EMBL" id="DF973198">
    <property type="protein sequence ID" value="GAU19406.1"/>
    <property type="molecule type" value="Genomic_DNA"/>
</dbReference>
<evidence type="ECO:0000313" key="2">
    <source>
        <dbReference type="EMBL" id="GAU19406.1"/>
    </source>
</evidence>
<dbReference type="InterPro" id="IPR006740">
    <property type="entry name" value="DUF604"/>
</dbReference>
<keyword evidence="1" id="KW-1133">Transmembrane helix</keyword>
<evidence type="ECO:0000313" key="3">
    <source>
        <dbReference type="Proteomes" id="UP000242715"/>
    </source>
</evidence>
<gene>
    <name evidence="2" type="ORF">TSUD_76500</name>
</gene>
<name>A0A2Z6LRK2_TRISU</name>